<evidence type="ECO:0000313" key="5">
    <source>
        <dbReference type="EMBL" id="RAW18795.1"/>
    </source>
</evidence>
<keyword evidence="1" id="KW-0813">Transport</keyword>
<dbReference type="AlphaFoldDB" id="A0A329R2C5"/>
<evidence type="ECO:0000259" key="4">
    <source>
        <dbReference type="PROSITE" id="PS50893"/>
    </source>
</evidence>
<dbReference type="GO" id="GO:0015833">
    <property type="term" value="P:peptide transport"/>
    <property type="evidence" value="ECO:0007669"/>
    <property type="project" value="InterPro"/>
</dbReference>
<keyword evidence="2" id="KW-0547">Nucleotide-binding</keyword>
<dbReference type="InterPro" id="IPR017871">
    <property type="entry name" value="ABC_transporter-like_CS"/>
</dbReference>
<dbReference type="InterPro" id="IPR003593">
    <property type="entry name" value="AAA+_ATPase"/>
</dbReference>
<evidence type="ECO:0000256" key="2">
    <source>
        <dbReference type="ARBA" id="ARBA00022741"/>
    </source>
</evidence>
<dbReference type="PROSITE" id="PS50893">
    <property type="entry name" value="ABC_TRANSPORTER_2"/>
    <property type="match status" value="1"/>
</dbReference>
<dbReference type="EMBL" id="QMIG01000001">
    <property type="protein sequence ID" value="RAW18795.1"/>
    <property type="molecule type" value="Genomic_DNA"/>
</dbReference>
<comment type="caution">
    <text evidence="5">The sequence shown here is derived from an EMBL/GenBank/DDBJ whole genome shotgun (WGS) entry which is preliminary data.</text>
</comment>
<dbReference type="InterPro" id="IPR013563">
    <property type="entry name" value="Oligopep_ABC_C"/>
</dbReference>
<dbReference type="InterPro" id="IPR003439">
    <property type="entry name" value="ABC_transporter-like_ATP-bd"/>
</dbReference>
<dbReference type="PANTHER" id="PTHR43776">
    <property type="entry name" value="TRANSPORT ATP-BINDING PROTEIN"/>
    <property type="match status" value="1"/>
</dbReference>
<name>A0A329R2C5_9ACTN</name>
<evidence type="ECO:0000256" key="1">
    <source>
        <dbReference type="ARBA" id="ARBA00022448"/>
    </source>
</evidence>
<gene>
    <name evidence="5" type="ORF">DPM12_01650</name>
</gene>
<dbReference type="PROSITE" id="PS00211">
    <property type="entry name" value="ABC_TRANSPORTER_1"/>
    <property type="match status" value="1"/>
</dbReference>
<dbReference type="SUPFAM" id="SSF52540">
    <property type="entry name" value="P-loop containing nucleoside triphosphate hydrolases"/>
    <property type="match status" value="1"/>
</dbReference>
<keyword evidence="3 5" id="KW-0067">ATP-binding</keyword>
<dbReference type="GO" id="GO:0055085">
    <property type="term" value="P:transmembrane transport"/>
    <property type="evidence" value="ECO:0007669"/>
    <property type="project" value="UniProtKB-ARBA"/>
</dbReference>
<dbReference type="GO" id="GO:0005524">
    <property type="term" value="F:ATP binding"/>
    <property type="evidence" value="ECO:0007669"/>
    <property type="project" value="UniProtKB-KW"/>
</dbReference>
<feature type="domain" description="ABC transporter" evidence="4">
    <location>
        <begin position="20"/>
        <end position="262"/>
    </location>
</feature>
<dbReference type="InterPro" id="IPR012700">
    <property type="entry name" value="PhnK"/>
</dbReference>
<keyword evidence="6" id="KW-1185">Reference proteome</keyword>
<dbReference type="RefSeq" id="WP_112256507.1">
    <property type="nucleotide sequence ID" value="NZ_QMIG01000001.1"/>
</dbReference>
<evidence type="ECO:0000256" key="3">
    <source>
        <dbReference type="ARBA" id="ARBA00022840"/>
    </source>
</evidence>
<protein>
    <submittedName>
        <fullName evidence="5">Peptide ABC transporter ATP-binding protein</fullName>
    </submittedName>
</protein>
<dbReference type="Gene3D" id="3.40.50.300">
    <property type="entry name" value="P-loop containing nucleotide triphosphate hydrolases"/>
    <property type="match status" value="1"/>
</dbReference>
<sequence length="272" mass="29511">MHDASPDTSRTDPAAALFDVRNVTVDYASRGGYTRALRDVSLQIRPGQAIGVIGESGSGKTTLSRSMLGLIEPTRGHVLYRGRDVYAMGSISRFRVLSREAAMVFQDPRSSLNPRLSAGAVVRDPLTVLGIGTRQQRKAKVGELLESVGLAAELATRPVRALSGGQLQRLALARALAVEPSIIVADEPTSALDVSVQAQVLNLFQQIRARRHLALLLVSHDVRVVRFLADHVLVMCDGDVVERGATEQIYRDPHHDYTKALLAAAPRLRVQA</sequence>
<dbReference type="OrthoDB" id="5357528at2"/>
<dbReference type="SMART" id="SM00382">
    <property type="entry name" value="AAA"/>
    <property type="match status" value="1"/>
</dbReference>
<organism evidence="5 6">
    <name type="scientific">Phytoactinopolyspora halophila</name>
    <dbReference type="NCBI Taxonomy" id="1981511"/>
    <lineage>
        <taxon>Bacteria</taxon>
        <taxon>Bacillati</taxon>
        <taxon>Actinomycetota</taxon>
        <taxon>Actinomycetes</taxon>
        <taxon>Jiangellales</taxon>
        <taxon>Jiangellaceae</taxon>
        <taxon>Phytoactinopolyspora</taxon>
    </lineage>
</organism>
<accession>A0A329R2C5</accession>
<evidence type="ECO:0000313" key="6">
    <source>
        <dbReference type="Proteomes" id="UP000250462"/>
    </source>
</evidence>
<dbReference type="CDD" id="cd03257">
    <property type="entry name" value="ABC_NikE_OppD_transporters"/>
    <property type="match status" value="1"/>
</dbReference>
<dbReference type="PIRSF" id="PIRSF037116">
    <property type="entry name" value="CP_lyase_PhnK"/>
    <property type="match status" value="1"/>
</dbReference>
<dbReference type="Pfam" id="PF00005">
    <property type="entry name" value="ABC_tran"/>
    <property type="match status" value="1"/>
</dbReference>
<dbReference type="Proteomes" id="UP000250462">
    <property type="component" value="Unassembled WGS sequence"/>
</dbReference>
<reference evidence="5 6" key="1">
    <citation type="submission" date="2018-06" db="EMBL/GenBank/DDBJ databases">
        <title>Phytoactinopolyspora halophila sp. nov., a novel halophilic actinomycete isolated from a saline soil in China.</title>
        <authorList>
            <person name="Tang S.-K."/>
        </authorList>
    </citation>
    <scope>NUCLEOTIDE SEQUENCE [LARGE SCALE GENOMIC DNA]</scope>
    <source>
        <strain evidence="5 6">YIM 96934</strain>
    </source>
</reference>
<dbReference type="InterPro" id="IPR027417">
    <property type="entry name" value="P-loop_NTPase"/>
</dbReference>
<dbReference type="InterPro" id="IPR050319">
    <property type="entry name" value="ABC_transp_ATP-bind"/>
</dbReference>
<dbReference type="GO" id="GO:0016887">
    <property type="term" value="F:ATP hydrolysis activity"/>
    <property type="evidence" value="ECO:0007669"/>
    <property type="project" value="InterPro"/>
</dbReference>
<dbReference type="Pfam" id="PF08352">
    <property type="entry name" value="oligo_HPY"/>
    <property type="match status" value="1"/>
</dbReference>
<proteinExistence type="predicted"/>